<keyword evidence="1" id="KW-1133">Transmembrane helix</keyword>
<dbReference type="EMBL" id="AYSA01000155">
    <property type="protein sequence ID" value="ESZ96058.1"/>
    <property type="molecule type" value="Genomic_DNA"/>
</dbReference>
<gene>
    <name evidence="2" type="ORF">SBOR_3535</name>
</gene>
<dbReference type="Proteomes" id="UP000019487">
    <property type="component" value="Unassembled WGS sequence"/>
</dbReference>
<accession>W9CJ73</accession>
<dbReference type="OrthoDB" id="3548001at2759"/>
<feature type="transmembrane region" description="Helical" evidence="1">
    <location>
        <begin position="384"/>
        <end position="407"/>
    </location>
</feature>
<evidence type="ECO:0000313" key="2">
    <source>
        <dbReference type="EMBL" id="ESZ96058.1"/>
    </source>
</evidence>
<protein>
    <submittedName>
        <fullName evidence="2">Uncharacterized protein</fullName>
    </submittedName>
</protein>
<proteinExistence type="predicted"/>
<dbReference type="AlphaFoldDB" id="W9CJ73"/>
<name>W9CJ73_SCLBF</name>
<sequence length="416" mass="45758">MDHSRSSVVSSNGKLPITTFDLTPQEKGGAGTTENRRKSLKLAVQCLIVVILLNISLYIAVRFSSAKTAGVRHCSHEDTTLPFTQSENDQSKFPISLDYGLSSHEYHHQGPAWLLAAAGAQTEKTSISFKDVMGICATFSEHNSPSNCATDTIASVLLFSDSLLSLRSELIDSASPQLSNRRPRKHDSDPSAPLALKFTTPMQFPRAVPHHIAHTIGSSIHHVGYYCPFISTCNNPVFSISTHESIPMVFAFLPSNLGTHTEALKFGFGNATGYHFATNGFATGGFDVLLDRSDTLNLDPKKDYSQMQHEVNCLLSDGLELPGLFFNICNRASEDKGLHGAISPWTRNEQSGIERMKTIIAPDQNMITCAMAIEIRRSMRTQSWIVWGFLLGLTGSGVLLSLFGWWLENRQGKIRL</sequence>
<feature type="transmembrane region" description="Helical" evidence="1">
    <location>
        <begin position="42"/>
        <end position="61"/>
    </location>
</feature>
<keyword evidence="3" id="KW-1185">Reference proteome</keyword>
<keyword evidence="1" id="KW-0472">Membrane</keyword>
<reference evidence="2 3" key="1">
    <citation type="journal article" date="2014" name="Genome Announc.">
        <title>Draft genome sequence of Sclerotinia borealis, a psychrophilic plant pathogenic fungus.</title>
        <authorList>
            <person name="Mardanov A.V."/>
            <person name="Beletsky A.V."/>
            <person name="Kadnikov V.V."/>
            <person name="Ignatov A.N."/>
            <person name="Ravin N.V."/>
        </authorList>
    </citation>
    <scope>NUCLEOTIDE SEQUENCE [LARGE SCALE GENOMIC DNA]</scope>
    <source>
        <strain evidence="3">F-4157</strain>
    </source>
</reference>
<dbReference type="HOGENOM" id="CLU_662201_0_0_1"/>
<comment type="caution">
    <text evidence="2">The sequence shown here is derived from an EMBL/GenBank/DDBJ whole genome shotgun (WGS) entry which is preliminary data.</text>
</comment>
<organism evidence="2 3">
    <name type="scientific">Sclerotinia borealis (strain F-4128)</name>
    <dbReference type="NCBI Taxonomy" id="1432307"/>
    <lineage>
        <taxon>Eukaryota</taxon>
        <taxon>Fungi</taxon>
        <taxon>Dikarya</taxon>
        <taxon>Ascomycota</taxon>
        <taxon>Pezizomycotina</taxon>
        <taxon>Leotiomycetes</taxon>
        <taxon>Helotiales</taxon>
        <taxon>Sclerotiniaceae</taxon>
        <taxon>Sclerotinia</taxon>
    </lineage>
</organism>
<keyword evidence="1" id="KW-0812">Transmembrane</keyword>
<evidence type="ECO:0000313" key="3">
    <source>
        <dbReference type="Proteomes" id="UP000019487"/>
    </source>
</evidence>
<evidence type="ECO:0000256" key="1">
    <source>
        <dbReference type="SAM" id="Phobius"/>
    </source>
</evidence>